<sequence length="140" mass="15795">MIISGPHSMPVLILAPLFTSYLMLLGSSKYNLIVWATRDSPIIVESTEKMQTVNYVSYPTEGEGWIPGCETRTLNKPQMWTSMAVWKEGSEKVVIHIAPRILNQTKEFITGLTESIEAQEAYRSVKLAPRVQSQWLEIAP</sequence>
<dbReference type="EMBL" id="BPLR01018352">
    <property type="protein sequence ID" value="GIY98875.1"/>
    <property type="molecule type" value="Genomic_DNA"/>
</dbReference>
<gene>
    <name evidence="1" type="ORF">CEXT_129181</name>
</gene>
<keyword evidence="2" id="KW-1185">Reference proteome</keyword>
<evidence type="ECO:0008006" key="3">
    <source>
        <dbReference type="Google" id="ProtNLM"/>
    </source>
</evidence>
<reference evidence="1 2" key="1">
    <citation type="submission" date="2021-06" db="EMBL/GenBank/DDBJ databases">
        <title>Caerostris extrusa draft genome.</title>
        <authorList>
            <person name="Kono N."/>
            <person name="Arakawa K."/>
        </authorList>
    </citation>
    <scope>NUCLEOTIDE SEQUENCE [LARGE SCALE GENOMIC DNA]</scope>
</reference>
<comment type="caution">
    <text evidence="1">The sequence shown here is derived from an EMBL/GenBank/DDBJ whole genome shotgun (WGS) entry which is preliminary data.</text>
</comment>
<dbReference type="Proteomes" id="UP001054945">
    <property type="component" value="Unassembled WGS sequence"/>
</dbReference>
<dbReference type="AlphaFoldDB" id="A0AAV4XUK9"/>
<evidence type="ECO:0000313" key="1">
    <source>
        <dbReference type="EMBL" id="GIY98875.1"/>
    </source>
</evidence>
<protein>
    <recommendedName>
        <fullName evidence="3">Vitellogenin</fullName>
    </recommendedName>
</protein>
<accession>A0AAV4XUK9</accession>
<evidence type="ECO:0000313" key="2">
    <source>
        <dbReference type="Proteomes" id="UP001054945"/>
    </source>
</evidence>
<organism evidence="1 2">
    <name type="scientific">Caerostris extrusa</name>
    <name type="common">Bark spider</name>
    <name type="synonym">Caerostris bankana</name>
    <dbReference type="NCBI Taxonomy" id="172846"/>
    <lineage>
        <taxon>Eukaryota</taxon>
        <taxon>Metazoa</taxon>
        <taxon>Ecdysozoa</taxon>
        <taxon>Arthropoda</taxon>
        <taxon>Chelicerata</taxon>
        <taxon>Arachnida</taxon>
        <taxon>Araneae</taxon>
        <taxon>Araneomorphae</taxon>
        <taxon>Entelegynae</taxon>
        <taxon>Araneoidea</taxon>
        <taxon>Araneidae</taxon>
        <taxon>Caerostris</taxon>
    </lineage>
</organism>
<name>A0AAV4XUK9_CAEEX</name>
<proteinExistence type="predicted"/>